<dbReference type="EC" id="2.7.7.108" evidence="8"/>
<feature type="binding site" evidence="8">
    <location>
        <position position="161"/>
    </location>
    <ligand>
        <name>ATP</name>
        <dbReference type="ChEBI" id="CHEBI:30616"/>
    </ligand>
</feature>
<feature type="binding site" evidence="8">
    <location>
        <position position="173"/>
    </location>
    <ligand>
        <name>ATP</name>
        <dbReference type="ChEBI" id="CHEBI:30616"/>
    </ligand>
</feature>
<feature type="binding site" evidence="8">
    <location>
        <position position="336"/>
    </location>
    <ligand>
        <name>Mg(2+)</name>
        <dbReference type="ChEBI" id="CHEBI:18420"/>
    </ligand>
</feature>
<dbReference type="GO" id="GO:0005524">
    <property type="term" value="F:ATP binding"/>
    <property type="evidence" value="ECO:0007669"/>
    <property type="project" value="UniProtKB-UniRule"/>
</dbReference>
<gene>
    <name evidence="8" type="primary">ydiU</name>
    <name evidence="8" type="synonym">selO</name>
    <name evidence="9" type="ORF">DKT75_06655</name>
</gene>
<keyword evidence="8" id="KW-0464">Manganese</keyword>
<dbReference type="HAMAP" id="MF_00692">
    <property type="entry name" value="SelO"/>
    <property type="match status" value="1"/>
</dbReference>
<dbReference type="AlphaFoldDB" id="A0A317CJH9"/>
<comment type="catalytic activity">
    <reaction evidence="8">
        <text>L-seryl-[protein] + UTP = O-(5'-uridylyl)-L-seryl-[protein] + diphosphate</text>
        <dbReference type="Rhea" id="RHEA:64604"/>
        <dbReference type="Rhea" id="RHEA-COMP:9863"/>
        <dbReference type="Rhea" id="RHEA-COMP:16635"/>
        <dbReference type="ChEBI" id="CHEBI:29999"/>
        <dbReference type="ChEBI" id="CHEBI:33019"/>
        <dbReference type="ChEBI" id="CHEBI:46398"/>
        <dbReference type="ChEBI" id="CHEBI:156051"/>
    </reaction>
</comment>
<dbReference type="GO" id="GO:0030145">
    <property type="term" value="F:manganese ion binding"/>
    <property type="evidence" value="ECO:0007669"/>
    <property type="project" value="UniProtKB-UniRule"/>
</dbReference>
<keyword evidence="3 8" id="KW-0548">Nucleotidyltransferase</keyword>
<feature type="binding site" evidence="8">
    <location>
        <position position="174"/>
    </location>
    <ligand>
        <name>ATP</name>
        <dbReference type="ChEBI" id="CHEBI:30616"/>
    </ligand>
</feature>
<comment type="catalytic activity">
    <reaction evidence="8">
        <text>L-seryl-[protein] + ATP = 3-O-(5'-adenylyl)-L-seryl-[protein] + diphosphate</text>
        <dbReference type="Rhea" id="RHEA:58120"/>
        <dbReference type="Rhea" id="RHEA-COMP:9863"/>
        <dbReference type="Rhea" id="RHEA-COMP:15073"/>
        <dbReference type="ChEBI" id="CHEBI:29999"/>
        <dbReference type="ChEBI" id="CHEBI:30616"/>
        <dbReference type="ChEBI" id="CHEBI:33019"/>
        <dbReference type="ChEBI" id="CHEBI:142516"/>
        <dbReference type="EC" id="2.7.7.108"/>
    </reaction>
</comment>
<feature type="binding site" evidence="8">
    <location>
        <position position="336"/>
    </location>
    <ligand>
        <name>ATP</name>
        <dbReference type="ChEBI" id="CHEBI:30616"/>
    </ligand>
</feature>
<comment type="catalytic activity">
    <reaction evidence="8">
        <text>L-histidyl-[protein] + UTP = N(tele)-(5'-uridylyl)-L-histidyl-[protein] + diphosphate</text>
        <dbReference type="Rhea" id="RHEA:83891"/>
        <dbReference type="Rhea" id="RHEA-COMP:9745"/>
        <dbReference type="Rhea" id="RHEA-COMP:20239"/>
        <dbReference type="ChEBI" id="CHEBI:29979"/>
        <dbReference type="ChEBI" id="CHEBI:33019"/>
        <dbReference type="ChEBI" id="CHEBI:46398"/>
        <dbReference type="ChEBI" id="CHEBI:233474"/>
    </reaction>
</comment>
<comment type="caution">
    <text evidence="9">The sequence shown here is derived from an EMBL/GenBank/DDBJ whole genome shotgun (WGS) entry which is preliminary data.</text>
</comment>
<organism evidence="9 10">
    <name type="scientific">Leucothrix arctica</name>
    <dbReference type="NCBI Taxonomy" id="1481894"/>
    <lineage>
        <taxon>Bacteria</taxon>
        <taxon>Pseudomonadati</taxon>
        <taxon>Pseudomonadota</taxon>
        <taxon>Gammaproteobacteria</taxon>
        <taxon>Thiotrichales</taxon>
        <taxon>Thiotrichaceae</taxon>
        <taxon>Leucothrix</taxon>
    </lineage>
</organism>
<feature type="binding site" evidence="8">
    <location>
        <position position="141"/>
    </location>
    <ligand>
        <name>ATP</name>
        <dbReference type="ChEBI" id="CHEBI:30616"/>
    </ligand>
</feature>
<feature type="binding site" evidence="8">
    <location>
        <position position="139"/>
    </location>
    <ligand>
        <name>ATP</name>
        <dbReference type="ChEBI" id="CHEBI:30616"/>
    </ligand>
</feature>
<feature type="active site" description="Proton acceptor" evidence="8">
    <location>
        <position position="326"/>
    </location>
</feature>
<reference evidence="9 10" key="1">
    <citation type="submission" date="2018-05" db="EMBL/GenBank/DDBJ databases">
        <title>Leucothrix arctica sp. nov., isolated from Arctic seawater.</title>
        <authorList>
            <person name="Choi A."/>
            <person name="Baek K."/>
        </authorList>
    </citation>
    <scope>NUCLEOTIDE SEQUENCE [LARGE SCALE GENOMIC DNA]</scope>
    <source>
        <strain evidence="9 10">IMCC9719</strain>
    </source>
</reference>
<evidence type="ECO:0000256" key="3">
    <source>
        <dbReference type="ARBA" id="ARBA00022695"/>
    </source>
</evidence>
<comment type="catalytic activity">
    <reaction evidence="8">
        <text>L-tyrosyl-[protein] + UTP = O-(5'-uridylyl)-L-tyrosyl-[protein] + diphosphate</text>
        <dbReference type="Rhea" id="RHEA:83887"/>
        <dbReference type="Rhea" id="RHEA-COMP:10136"/>
        <dbReference type="Rhea" id="RHEA-COMP:20238"/>
        <dbReference type="ChEBI" id="CHEBI:33019"/>
        <dbReference type="ChEBI" id="CHEBI:46398"/>
        <dbReference type="ChEBI" id="CHEBI:46858"/>
        <dbReference type="ChEBI" id="CHEBI:90602"/>
    </reaction>
</comment>
<dbReference type="GO" id="GO:0070733">
    <property type="term" value="F:AMPylase activity"/>
    <property type="evidence" value="ECO:0007669"/>
    <property type="project" value="UniProtKB-EC"/>
</dbReference>
<evidence type="ECO:0000256" key="2">
    <source>
        <dbReference type="ARBA" id="ARBA00022679"/>
    </source>
</evidence>
<evidence type="ECO:0000313" key="10">
    <source>
        <dbReference type="Proteomes" id="UP000245506"/>
    </source>
</evidence>
<dbReference type="PANTHER" id="PTHR32057">
    <property type="entry name" value="PROTEIN ADENYLYLTRANSFERASE SELO, MITOCHONDRIAL"/>
    <property type="match status" value="1"/>
</dbReference>
<evidence type="ECO:0000256" key="8">
    <source>
        <dbReference type="HAMAP-Rule" id="MF_00692"/>
    </source>
</evidence>
<feature type="binding site" evidence="8">
    <location>
        <position position="239"/>
    </location>
    <ligand>
        <name>ATP</name>
        <dbReference type="ChEBI" id="CHEBI:30616"/>
    </ligand>
</feature>
<dbReference type="InterPro" id="IPR003846">
    <property type="entry name" value="SelO"/>
</dbReference>
<keyword evidence="5 8" id="KW-0547">Nucleotide-binding</keyword>
<accession>A0A317CJH9</accession>
<evidence type="ECO:0000256" key="4">
    <source>
        <dbReference type="ARBA" id="ARBA00022723"/>
    </source>
</evidence>
<evidence type="ECO:0000256" key="6">
    <source>
        <dbReference type="ARBA" id="ARBA00022840"/>
    </source>
</evidence>
<comment type="catalytic activity">
    <reaction evidence="8">
        <text>L-tyrosyl-[protein] + ATP = O-(5'-adenylyl)-L-tyrosyl-[protein] + diphosphate</text>
        <dbReference type="Rhea" id="RHEA:54288"/>
        <dbReference type="Rhea" id="RHEA-COMP:10136"/>
        <dbReference type="Rhea" id="RHEA-COMP:13846"/>
        <dbReference type="ChEBI" id="CHEBI:30616"/>
        <dbReference type="ChEBI" id="CHEBI:33019"/>
        <dbReference type="ChEBI" id="CHEBI:46858"/>
        <dbReference type="ChEBI" id="CHEBI:83624"/>
        <dbReference type="EC" id="2.7.7.108"/>
    </reaction>
</comment>
<name>A0A317CJH9_9GAMM</name>
<keyword evidence="2 8" id="KW-0808">Transferase</keyword>
<keyword evidence="7 8" id="KW-0460">Magnesium</keyword>
<dbReference type="Pfam" id="PF02696">
    <property type="entry name" value="SelO"/>
    <property type="match status" value="1"/>
</dbReference>
<dbReference type="RefSeq" id="WP_109822635.1">
    <property type="nucleotide sequence ID" value="NZ_QGKL01000019.1"/>
</dbReference>
<comment type="catalytic activity">
    <reaction evidence="8">
        <text>L-threonyl-[protein] + ATP = 3-O-(5'-adenylyl)-L-threonyl-[protein] + diphosphate</text>
        <dbReference type="Rhea" id="RHEA:54292"/>
        <dbReference type="Rhea" id="RHEA-COMP:11060"/>
        <dbReference type="Rhea" id="RHEA-COMP:13847"/>
        <dbReference type="ChEBI" id="CHEBI:30013"/>
        <dbReference type="ChEBI" id="CHEBI:30616"/>
        <dbReference type="ChEBI" id="CHEBI:33019"/>
        <dbReference type="ChEBI" id="CHEBI:138113"/>
        <dbReference type="EC" id="2.7.7.108"/>
    </reaction>
</comment>
<proteinExistence type="inferred from homology"/>
<keyword evidence="4 8" id="KW-0479">Metal-binding</keyword>
<dbReference type="EC" id="2.7.7.-" evidence="8"/>
<sequence length="570" mass="64439">MKTIDPTQNQDFTADIKTLNDLAKFADYSFIESLTVDPDADLNGANHSPREVFSGHYVPVTPTPIENPEYITHSKQFFRELGFADSLAQSADFTRLFSGDMSGVPEPMHKVGWATGYALSMRGREYIQQCPFGTGNGYGDGRATSVLEVAIKGKRWEMQLKGSGRTPYSRGADGRAVLRSSVREFLAQEHMHALGVPTTRSLSLYVSKTETVKRPWYSEGSRQQDPDILVNDPVAISTRVAPSFIRVGQLELFSRRARWESYPHATEELEKIVLHLIDREYADAIDSQLNTAEKVVLLAHEFRSRLTSMIANWIRVGFCQGNFNSDNCAAGGFTLDYGPFGFMDVFDPRFQPWTGGGEHYSFLNQPLAAERNFASFCSALKPLLTKHPESLEQLDDVHRGFPSMMQSQMDDMWAAKLGLKTFDEVLFNKLVALMMETSVDYTIFFRELSEIPKDIEPLKKSFYTDSEAMDEHWSAWLAQWKMLINNVGMSPEAVSEQMKLVNPKYCLREWFVVPAYKAAAEGNHALVRELQEVMTQPYAEQSKAVEDKYYRLKPAQFFEAGGTSHYSCSS</sequence>
<dbReference type="EMBL" id="QGKL01000019">
    <property type="protein sequence ID" value="PWQ97593.1"/>
    <property type="molecule type" value="Genomic_DNA"/>
</dbReference>
<evidence type="ECO:0000256" key="7">
    <source>
        <dbReference type="ARBA" id="ARBA00022842"/>
    </source>
</evidence>
<keyword evidence="6 8" id="KW-0067">ATP-binding</keyword>
<feature type="binding site" evidence="8">
    <location>
        <position position="142"/>
    </location>
    <ligand>
        <name>ATP</name>
        <dbReference type="ChEBI" id="CHEBI:30616"/>
    </ligand>
</feature>
<evidence type="ECO:0000313" key="9">
    <source>
        <dbReference type="EMBL" id="PWQ97593.1"/>
    </source>
</evidence>
<dbReference type="GO" id="GO:0000287">
    <property type="term" value="F:magnesium ion binding"/>
    <property type="evidence" value="ECO:0007669"/>
    <property type="project" value="UniProtKB-UniRule"/>
</dbReference>
<protein>
    <recommendedName>
        <fullName evidence="8">Protein nucleotidyltransferase YdiU</fullName>
        <ecNumber evidence="8">2.7.7.-</ecNumber>
    </recommendedName>
    <alternativeName>
        <fullName evidence="8">Protein adenylyltransferase YdiU</fullName>
        <ecNumber evidence="8">2.7.7.108</ecNumber>
    </alternativeName>
    <alternativeName>
        <fullName evidence="8">Protein uridylyltransferase YdiU</fullName>
        <ecNumber evidence="8">2.7.7.-</ecNumber>
    </alternativeName>
</protein>
<dbReference type="Proteomes" id="UP000245506">
    <property type="component" value="Unassembled WGS sequence"/>
</dbReference>
<dbReference type="OrthoDB" id="9776281at2"/>
<comment type="cofactor">
    <cofactor evidence="8">
        <name>Mg(2+)</name>
        <dbReference type="ChEBI" id="CHEBI:18420"/>
    </cofactor>
    <cofactor evidence="8">
        <name>Mn(2+)</name>
        <dbReference type="ChEBI" id="CHEBI:29035"/>
    </cofactor>
</comment>
<evidence type="ECO:0000256" key="5">
    <source>
        <dbReference type="ARBA" id="ARBA00022741"/>
    </source>
</evidence>
<feature type="binding site" evidence="8">
    <location>
        <position position="327"/>
    </location>
    <ligand>
        <name>Mg(2+)</name>
        <dbReference type="ChEBI" id="CHEBI:18420"/>
    </ligand>
</feature>
<evidence type="ECO:0000256" key="1">
    <source>
        <dbReference type="ARBA" id="ARBA00009747"/>
    </source>
</evidence>
<dbReference type="PANTHER" id="PTHR32057:SF14">
    <property type="entry name" value="PROTEIN ADENYLYLTRANSFERASE SELO, MITOCHONDRIAL"/>
    <property type="match status" value="1"/>
</dbReference>
<feature type="binding site" evidence="8">
    <location>
        <position position="246"/>
    </location>
    <ligand>
        <name>ATP</name>
        <dbReference type="ChEBI" id="CHEBI:30616"/>
    </ligand>
</feature>
<keyword evidence="10" id="KW-1185">Reference proteome</keyword>
<comment type="function">
    <text evidence="8">Nucleotidyltransferase involved in the post-translational modification of proteins. It can catalyze the addition of adenosine monophosphate (AMP) or uridine monophosphate (UMP) to a protein, resulting in modifications known as AMPylation and UMPylation.</text>
</comment>
<comment type="similarity">
    <text evidence="1 8">Belongs to the SELO family.</text>
</comment>